<evidence type="ECO:0000256" key="3">
    <source>
        <dbReference type="SAM" id="SignalP"/>
    </source>
</evidence>
<feature type="domain" description="NodB homology" evidence="4">
    <location>
        <begin position="79"/>
        <end position="282"/>
    </location>
</feature>
<evidence type="ECO:0000256" key="2">
    <source>
        <dbReference type="ARBA" id="ARBA00022729"/>
    </source>
</evidence>
<feature type="signal peptide" evidence="3">
    <location>
        <begin position="1"/>
        <end position="22"/>
    </location>
</feature>
<dbReference type="Pfam" id="PF01522">
    <property type="entry name" value="Polysacc_deac_1"/>
    <property type="match status" value="1"/>
</dbReference>
<dbReference type="OrthoDB" id="9814639at2"/>
<accession>A0A545TFR6</accession>
<comment type="subcellular location">
    <subcellularLocation>
        <location evidence="1">Secreted</location>
    </subcellularLocation>
</comment>
<dbReference type="GO" id="GO:0005576">
    <property type="term" value="C:extracellular region"/>
    <property type="evidence" value="ECO:0007669"/>
    <property type="project" value="UniProtKB-SubCell"/>
</dbReference>
<keyword evidence="6" id="KW-1185">Reference proteome</keyword>
<reference evidence="5 6" key="1">
    <citation type="submission" date="2019-06" db="EMBL/GenBank/DDBJ databases">
        <title>Whole genome sequence for Cellvibrionaceae sp. R142.</title>
        <authorList>
            <person name="Wang G."/>
        </authorList>
    </citation>
    <scope>NUCLEOTIDE SEQUENCE [LARGE SCALE GENOMIC DNA]</scope>
    <source>
        <strain evidence="5 6">R142</strain>
    </source>
</reference>
<sequence length="358" mass="39851">MLKRWFGLLMLTAVLGAKPAGAAVVLQYHYVDDTTPAITSVTVARFREHMAYLKDRGFQVVALGDLVARLRAGKPLPDRAVALTFDDGYRSVYTEAFPLLRRQQWPFTVFINPAAIDGGSSQFVTWDQLREMRDAGAEIANHSNSHAHLLRRGQGEGRAAWERRVRGDIEAAQVRIKAELGAAPRLFAYPYGEYDTALLNLLRELDYAAVGQHSGALGSGADLQALPRFPFGGSYGDAEDFAAKVNSLPLPVTGLRLLDEKRRPLTDLVLPQQVARPWLEVQLADPKKYRAINCFASGQGRIEVQYTDTGFAVQAPRPLPVGRSRYNCTHASAERGRFYWMSQPFIRKKADGSWYSEP</sequence>
<dbReference type="SUPFAM" id="SSF88713">
    <property type="entry name" value="Glycoside hydrolase/deacetylase"/>
    <property type="match status" value="1"/>
</dbReference>
<dbReference type="InterPro" id="IPR051398">
    <property type="entry name" value="Polysacch_Deacetylase"/>
</dbReference>
<evidence type="ECO:0000313" key="5">
    <source>
        <dbReference type="EMBL" id="TQV76074.1"/>
    </source>
</evidence>
<feature type="chain" id="PRO_5021723426" evidence="3">
    <location>
        <begin position="23"/>
        <end position="358"/>
    </location>
</feature>
<dbReference type="PANTHER" id="PTHR34216:SF3">
    <property type="entry name" value="POLY-BETA-1,6-N-ACETYL-D-GLUCOSAMINE N-DEACETYLASE"/>
    <property type="match status" value="1"/>
</dbReference>
<dbReference type="CDD" id="cd10973">
    <property type="entry name" value="CE4_DAC_u4_5s"/>
    <property type="match status" value="1"/>
</dbReference>
<evidence type="ECO:0000256" key="1">
    <source>
        <dbReference type="ARBA" id="ARBA00004613"/>
    </source>
</evidence>
<dbReference type="InterPro" id="IPR002509">
    <property type="entry name" value="NODB_dom"/>
</dbReference>
<dbReference type="GO" id="GO:0005975">
    <property type="term" value="P:carbohydrate metabolic process"/>
    <property type="evidence" value="ECO:0007669"/>
    <property type="project" value="InterPro"/>
</dbReference>
<dbReference type="AlphaFoldDB" id="A0A545TFR6"/>
<organism evidence="5 6">
    <name type="scientific">Exilibacterium tricleocarpae</name>
    <dbReference type="NCBI Taxonomy" id="2591008"/>
    <lineage>
        <taxon>Bacteria</taxon>
        <taxon>Pseudomonadati</taxon>
        <taxon>Pseudomonadota</taxon>
        <taxon>Gammaproteobacteria</taxon>
        <taxon>Cellvibrionales</taxon>
        <taxon>Cellvibrionaceae</taxon>
        <taxon>Exilibacterium</taxon>
    </lineage>
</organism>
<comment type="caution">
    <text evidence="5">The sequence shown here is derived from an EMBL/GenBank/DDBJ whole genome shotgun (WGS) entry which is preliminary data.</text>
</comment>
<evidence type="ECO:0000259" key="4">
    <source>
        <dbReference type="PROSITE" id="PS51677"/>
    </source>
</evidence>
<evidence type="ECO:0000313" key="6">
    <source>
        <dbReference type="Proteomes" id="UP000319732"/>
    </source>
</evidence>
<dbReference type="EMBL" id="VHSG01000015">
    <property type="protein sequence ID" value="TQV76074.1"/>
    <property type="molecule type" value="Genomic_DNA"/>
</dbReference>
<dbReference type="Proteomes" id="UP000319732">
    <property type="component" value="Unassembled WGS sequence"/>
</dbReference>
<dbReference type="Gene3D" id="3.20.20.370">
    <property type="entry name" value="Glycoside hydrolase/deacetylase"/>
    <property type="match status" value="1"/>
</dbReference>
<protein>
    <submittedName>
        <fullName evidence="5">Polysaccharide deacetylase family protein</fullName>
    </submittedName>
</protein>
<dbReference type="PROSITE" id="PS51677">
    <property type="entry name" value="NODB"/>
    <property type="match status" value="1"/>
</dbReference>
<name>A0A545TFR6_9GAMM</name>
<dbReference type="GO" id="GO:0016810">
    <property type="term" value="F:hydrolase activity, acting on carbon-nitrogen (but not peptide) bonds"/>
    <property type="evidence" value="ECO:0007669"/>
    <property type="project" value="InterPro"/>
</dbReference>
<dbReference type="PANTHER" id="PTHR34216">
    <property type="match status" value="1"/>
</dbReference>
<gene>
    <name evidence="5" type="ORF">FKG94_15810</name>
</gene>
<dbReference type="InterPro" id="IPR011330">
    <property type="entry name" value="Glyco_hydro/deAcase_b/a-brl"/>
</dbReference>
<keyword evidence="2 3" id="KW-0732">Signal</keyword>
<proteinExistence type="predicted"/>